<dbReference type="AlphaFoldDB" id="A0A0E9WWU0"/>
<reference evidence="1" key="1">
    <citation type="submission" date="2014-11" db="EMBL/GenBank/DDBJ databases">
        <authorList>
            <person name="Amaro Gonzalez C."/>
        </authorList>
    </citation>
    <scope>NUCLEOTIDE SEQUENCE</scope>
</reference>
<reference evidence="1" key="2">
    <citation type="journal article" date="2015" name="Fish Shellfish Immunol.">
        <title>Early steps in the European eel (Anguilla anguilla)-Vibrio vulnificus interaction in the gills: Role of the RtxA13 toxin.</title>
        <authorList>
            <person name="Callol A."/>
            <person name="Pajuelo D."/>
            <person name="Ebbesson L."/>
            <person name="Teles M."/>
            <person name="MacKenzie S."/>
            <person name="Amaro C."/>
        </authorList>
    </citation>
    <scope>NUCLEOTIDE SEQUENCE</scope>
</reference>
<protein>
    <submittedName>
        <fullName evidence="1">Uncharacterized protein</fullName>
    </submittedName>
</protein>
<organism evidence="1">
    <name type="scientific">Anguilla anguilla</name>
    <name type="common">European freshwater eel</name>
    <name type="synonym">Muraena anguilla</name>
    <dbReference type="NCBI Taxonomy" id="7936"/>
    <lineage>
        <taxon>Eukaryota</taxon>
        <taxon>Metazoa</taxon>
        <taxon>Chordata</taxon>
        <taxon>Craniata</taxon>
        <taxon>Vertebrata</taxon>
        <taxon>Euteleostomi</taxon>
        <taxon>Actinopterygii</taxon>
        <taxon>Neopterygii</taxon>
        <taxon>Teleostei</taxon>
        <taxon>Anguilliformes</taxon>
        <taxon>Anguillidae</taxon>
        <taxon>Anguilla</taxon>
    </lineage>
</organism>
<proteinExistence type="predicted"/>
<evidence type="ECO:0000313" key="1">
    <source>
        <dbReference type="EMBL" id="JAH94706.1"/>
    </source>
</evidence>
<accession>A0A0E9WWU0</accession>
<dbReference type="EMBL" id="GBXM01013871">
    <property type="protein sequence ID" value="JAH94706.1"/>
    <property type="molecule type" value="Transcribed_RNA"/>
</dbReference>
<sequence>MCCVHQVGQDGRSPGAGWAALLLGSSLTSGPIHHFWISCQLLLLIG</sequence>
<name>A0A0E9WWU0_ANGAN</name>